<comment type="caution">
    <text evidence="2">The sequence shown here is derived from an EMBL/GenBank/DDBJ whole genome shotgun (WGS) entry which is preliminary data.</text>
</comment>
<dbReference type="Proteomes" id="UP001152888">
    <property type="component" value="Unassembled WGS sequence"/>
</dbReference>
<reference evidence="2" key="1">
    <citation type="submission" date="2022-03" db="EMBL/GenBank/DDBJ databases">
        <authorList>
            <person name="Sayadi A."/>
        </authorList>
    </citation>
    <scope>NUCLEOTIDE SEQUENCE</scope>
</reference>
<dbReference type="OrthoDB" id="5967287at2759"/>
<feature type="region of interest" description="Disordered" evidence="1">
    <location>
        <begin position="746"/>
        <end position="785"/>
    </location>
</feature>
<protein>
    <submittedName>
        <fullName evidence="2">Uncharacterized protein</fullName>
    </submittedName>
</protein>
<keyword evidence="3" id="KW-1185">Reference proteome</keyword>
<gene>
    <name evidence="2" type="ORF">ACAOBT_LOCUS3252</name>
</gene>
<proteinExistence type="predicted"/>
<feature type="compositionally biased region" description="Polar residues" evidence="1">
    <location>
        <begin position="249"/>
        <end position="258"/>
    </location>
</feature>
<evidence type="ECO:0000313" key="3">
    <source>
        <dbReference type="Proteomes" id="UP001152888"/>
    </source>
</evidence>
<dbReference type="AlphaFoldDB" id="A0A9P0NZV3"/>
<feature type="region of interest" description="Disordered" evidence="1">
    <location>
        <begin position="362"/>
        <end position="428"/>
    </location>
</feature>
<organism evidence="2 3">
    <name type="scientific">Acanthoscelides obtectus</name>
    <name type="common">Bean weevil</name>
    <name type="synonym">Bruchus obtectus</name>
    <dbReference type="NCBI Taxonomy" id="200917"/>
    <lineage>
        <taxon>Eukaryota</taxon>
        <taxon>Metazoa</taxon>
        <taxon>Ecdysozoa</taxon>
        <taxon>Arthropoda</taxon>
        <taxon>Hexapoda</taxon>
        <taxon>Insecta</taxon>
        <taxon>Pterygota</taxon>
        <taxon>Neoptera</taxon>
        <taxon>Endopterygota</taxon>
        <taxon>Coleoptera</taxon>
        <taxon>Polyphaga</taxon>
        <taxon>Cucujiformia</taxon>
        <taxon>Chrysomeloidea</taxon>
        <taxon>Chrysomelidae</taxon>
        <taxon>Bruchinae</taxon>
        <taxon>Bruchini</taxon>
        <taxon>Acanthoscelides</taxon>
    </lineage>
</organism>
<feature type="region of interest" description="Disordered" evidence="1">
    <location>
        <begin position="188"/>
        <end position="285"/>
    </location>
</feature>
<feature type="compositionally biased region" description="Polar residues" evidence="1">
    <location>
        <begin position="223"/>
        <end position="234"/>
    </location>
</feature>
<feature type="region of interest" description="Disordered" evidence="1">
    <location>
        <begin position="34"/>
        <end position="56"/>
    </location>
</feature>
<evidence type="ECO:0000313" key="2">
    <source>
        <dbReference type="EMBL" id="CAH1959588.1"/>
    </source>
</evidence>
<dbReference type="EMBL" id="CAKOFQ010006683">
    <property type="protein sequence ID" value="CAH1959588.1"/>
    <property type="molecule type" value="Genomic_DNA"/>
</dbReference>
<feature type="compositionally biased region" description="Basic and acidic residues" evidence="1">
    <location>
        <begin position="676"/>
        <end position="686"/>
    </location>
</feature>
<feature type="region of interest" description="Disordered" evidence="1">
    <location>
        <begin position="662"/>
        <end position="731"/>
    </location>
</feature>
<name>A0A9P0NZV3_ACAOB</name>
<evidence type="ECO:0000256" key="1">
    <source>
        <dbReference type="SAM" id="MobiDB-lite"/>
    </source>
</evidence>
<sequence length="785" mass="84491">MTLLIFTSLGRTLPSKIHNNVLSQQQQLHQQQLQMKTASMPASLLQQHPQQQQQSKMAINMLHQQQGQSAAIGPNADPVPAVQANPASLNNVMLRSLPSPPPYSVAISRPWDSLAHSNPLMDLTPTLTDLKADDLDELLPTLERELTASPLLDLPEDFLNDHSHIISSTEEITPPEDNRKFLINPLTGELEPQSSGESDTEDTKDVFTGLPSPAALTEDDDTSSTMRPDTTTDQSDSETRLSGDGGMKSYQTSQTQRLKNAKARERNSTVAAARGEHSSTGAGKPEKIKLTLRLEKSEPVNPAYKVDVSFINSQQPKKAATNTVMNNTGQVATGEELRVPPLHISLRGRNSVVIKNKSSKLNADGSVATPSVAVSKPKARRSLDQQKAKKGLAEAAGEQSPATEETAGGAMTPGEDEESAAMATTVPTEAATATAKVTEMMLLKHKINNLDQKKKKLKMTHDHKDLLSTLPAENDLKSKFMLHNHYKEKQKERRGSDSELVRHNNKKYAGAEHLFMDEKKRRLSQVDQVDDDDQPPVLGSTNVGTIAGLPQKIRKEKDKVKVKDTFKKEMQRSKALTKSLSEKLPPGSKSVVVALPVAGEIDMEAKFKQGLLEGNSAMDKGVPRSPHRTASAAQGEVITVNYVTSENRIEVHEKAMKMLPREDHHSAVLPSNTLPLEKKSSPEPHKCITPVDSGGGGRDTAEKTGVASEKEAGGGGAMVMTTESPGGGNSREKVVLAAAQVVAGTATVAGRTSPSGGNSTSSGQGEDSGIESMDALSEKSPNQAK</sequence>
<accession>A0A9P0NZV3</accession>
<feature type="compositionally biased region" description="Low complexity" evidence="1">
    <location>
        <begin position="746"/>
        <end position="765"/>
    </location>
</feature>